<name>W4L5A0_9BACT</name>
<keyword evidence="4" id="KW-1185">Reference proteome</keyword>
<feature type="domain" description="Transposase IS110-like N-terminal" evidence="1">
    <location>
        <begin position="3"/>
        <end position="141"/>
    </location>
</feature>
<dbReference type="InterPro" id="IPR003346">
    <property type="entry name" value="Transposase_20"/>
</dbReference>
<sequence>NMMHQAEGFEHFFSRIAIYEQQYACSVVVAMEGFNDYARPLDTMIRARDYRLYNINNLKLARFKEIFPGAAKTDALDARKGLELFQLRDHLPLAKDVLQEVAATPEENDILKRLTRRRRSLVREKGRVLNRLQSDLQAVCPGLLEITNDAGNLWFLRFLTSRPDLTQLARMRRTSLLNIRGVGATYAQAIQAWQKHAMFSHEVAWVGEMIQADAARILELLGQIKVLEAKMDTVAQESPVASILDSIPGFGRVCSAELAGEIGTIERFRSDASLGLYIGMSNLDNSSGKF</sequence>
<dbReference type="AlphaFoldDB" id="W4L5A0"/>
<dbReference type="PANTHER" id="PTHR33055">
    <property type="entry name" value="TRANSPOSASE FOR INSERTION SEQUENCE ELEMENT IS1111A"/>
    <property type="match status" value="1"/>
</dbReference>
<accession>W4L5A0</accession>
<dbReference type="EMBL" id="AZHX01002877">
    <property type="protein sequence ID" value="ETW92511.1"/>
    <property type="molecule type" value="Genomic_DNA"/>
</dbReference>
<dbReference type="GO" id="GO:0004803">
    <property type="term" value="F:transposase activity"/>
    <property type="evidence" value="ECO:0007669"/>
    <property type="project" value="InterPro"/>
</dbReference>
<dbReference type="Pfam" id="PF02371">
    <property type="entry name" value="Transposase_20"/>
    <property type="match status" value="1"/>
</dbReference>
<dbReference type="InterPro" id="IPR047650">
    <property type="entry name" value="Transpos_IS110"/>
</dbReference>
<dbReference type="Pfam" id="PF01548">
    <property type="entry name" value="DEDD_Tnp_IS110"/>
    <property type="match status" value="1"/>
</dbReference>
<evidence type="ECO:0000313" key="4">
    <source>
        <dbReference type="Proteomes" id="UP000019140"/>
    </source>
</evidence>
<organism evidence="3 4">
    <name type="scientific">Candidatus Entotheonella gemina</name>
    <dbReference type="NCBI Taxonomy" id="1429439"/>
    <lineage>
        <taxon>Bacteria</taxon>
        <taxon>Pseudomonadati</taxon>
        <taxon>Nitrospinota/Tectimicrobiota group</taxon>
        <taxon>Candidatus Tectimicrobiota</taxon>
        <taxon>Candidatus Entotheonellia</taxon>
        <taxon>Candidatus Entotheonellales</taxon>
        <taxon>Candidatus Entotheonellaceae</taxon>
        <taxon>Candidatus Entotheonella</taxon>
    </lineage>
</organism>
<dbReference type="PANTHER" id="PTHR33055:SF3">
    <property type="entry name" value="PUTATIVE TRANSPOSASE FOR IS117-RELATED"/>
    <property type="match status" value="1"/>
</dbReference>
<evidence type="ECO:0000259" key="1">
    <source>
        <dbReference type="Pfam" id="PF01548"/>
    </source>
</evidence>
<gene>
    <name evidence="3" type="ORF">ETSY2_53245</name>
</gene>
<feature type="domain" description="Transposase IS116/IS110/IS902 C-terminal" evidence="2">
    <location>
        <begin position="242"/>
        <end position="289"/>
    </location>
</feature>
<feature type="non-terminal residue" evidence="3">
    <location>
        <position position="290"/>
    </location>
</feature>
<evidence type="ECO:0000313" key="3">
    <source>
        <dbReference type="EMBL" id="ETW92511.1"/>
    </source>
</evidence>
<dbReference type="GO" id="GO:0003677">
    <property type="term" value="F:DNA binding"/>
    <property type="evidence" value="ECO:0007669"/>
    <property type="project" value="InterPro"/>
</dbReference>
<protein>
    <submittedName>
        <fullName evidence="3">Uncharacterized protein</fullName>
    </submittedName>
</protein>
<dbReference type="Proteomes" id="UP000019140">
    <property type="component" value="Unassembled WGS sequence"/>
</dbReference>
<evidence type="ECO:0000259" key="2">
    <source>
        <dbReference type="Pfam" id="PF02371"/>
    </source>
</evidence>
<comment type="caution">
    <text evidence="3">The sequence shown here is derived from an EMBL/GenBank/DDBJ whole genome shotgun (WGS) entry which is preliminary data.</text>
</comment>
<dbReference type="GO" id="GO:0006313">
    <property type="term" value="P:DNA transposition"/>
    <property type="evidence" value="ECO:0007669"/>
    <property type="project" value="InterPro"/>
</dbReference>
<feature type="non-terminal residue" evidence="3">
    <location>
        <position position="1"/>
    </location>
</feature>
<proteinExistence type="predicted"/>
<dbReference type="HOGENOM" id="CLU_961383_0_0_7"/>
<dbReference type="InterPro" id="IPR002525">
    <property type="entry name" value="Transp_IS110-like_N"/>
</dbReference>
<reference evidence="3 4" key="1">
    <citation type="journal article" date="2014" name="Nature">
        <title>An environmental bacterial taxon with a large and distinct metabolic repertoire.</title>
        <authorList>
            <person name="Wilson M.C."/>
            <person name="Mori T."/>
            <person name="Ruckert C."/>
            <person name="Uria A.R."/>
            <person name="Helf M.J."/>
            <person name="Takada K."/>
            <person name="Gernert C."/>
            <person name="Steffens U.A."/>
            <person name="Heycke N."/>
            <person name="Schmitt S."/>
            <person name="Rinke C."/>
            <person name="Helfrich E.J."/>
            <person name="Brachmann A.O."/>
            <person name="Gurgui C."/>
            <person name="Wakimoto T."/>
            <person name="Kracht M."/>
            <person name="Crusemann M."/>
            <person name="Hentschel U."/>
            <person name="Abe I."/>
            <person name="Matsunaga S."/>
            <person name="Kalinowski J."/>
            <person name="Takeyama H."/>
            <person name="Piel J."/>
        </authorList>
    </citation>
    <scope>NUCLEOTIDE SEQUENCE [LARGE SCALE GENOMIC DNA]</scope>
    <source>
        <strain evidence="4">TSY2</strain>
    </source>
</reference>